<evidence type="ECO:0000313" key="1">
    <source>
        <dbReference type="EMBL" id="JAP13398.1"/>
    </source>
</evidence>
<dbReference type="EMBL" id="GEDG01028110">
    <property type="protein sequence ID" value="JAP13398.1"/>
    <property type="molecule type" value="Transcribed_RNA"/>
</dbReference>
<protein>
    <submittedName>
        <fullName evidence="1">Putative ovule protein</fullName>
    </submittedName>
</protein>
<dbReference type="AlphaFoldDB" id="A0A0V0H1M9"/>
<sequence length="73" mass="8025">MFSQDVLIYVDTTSENNSSSLKNLCCLAMNASTVFLNSSLLIPSSTDFTLLVRITFKHPTVADRINSFLGFSS</sequence>
<proteinExistence type="predicted"/>
<name>A0A0V0H1M9_SOLCH</name>
<organism evidence="1">
    <name type="scientific">Solanum chacoense</name>
    <name type="common">Chaco potato</name>
    <dbReference type="NCBI Taxonomy" id="4108"/>
    <lineage>
        <taxon>Eukaryota</taxon>
        <taxon>Viridiplantae</taxon>
        <taxon>Streptophyta</taxon>
        <taxon>Embryophyta</taxon>
        <taxon>Tracheophyta</taxon>
        <taxon>Spermatophyta</taxon>
        <taxon>Magnoliopsida</taxon>
        <taxon>eudicotyledons</taxon>
        <taxon>Gunneridae</taxon>
        <taxon>Pentapetalae</taxon>
        <taxon>asterids</taxon>
        <taxon>lamiids</taxon>
        <taxon>Solanales</taxon>
        <taxon>Solanaceae</taxon>
        <taxon>Solanoideae</taxon>
        <taxon>Solaneae</taxon>
        <taxon>Solanum</taxon>
    </lineage>
</organism>
<accession>A0A0V0H1M9</accession>
<reference evidence="1" key="1">
    <citation type="submission" date="2015-12" db="EMBL/GenBank/DDBJ databases">
        <title>Gene expression during late stages of embryo sac development: a critical building block for successful pollen-pistil interactions.</title>
        <authorList>
            <person name="Liu Y."/>
            <person name="Joly V."/>
            <person name="Sabar M."/>
            <person name="Matton D.P."/>
        </authorList>
    </citation>
    <scope>NUCLEOTIDE SEQUENCE</scope>
</reference>